<keyword evidence="2" id="KW-0479">Metal-binding</keyword>
<dbReference type="CDD" id="cd08071">
    <property type="entry name" value="MPN_DUF2466"/>
    <property type="match status" value="1"/>
</dbReference>
<gene>
    <name evidence="8" type="primary">radC</name>
    <name evidence="8" type="ORF">IPJ89_01505</name>
</gene>
<keyword evidence="3" id="KW-0378">Hydrolase</keyword>
<dbReference type="GO" id="GO:0046872">
    <property type="term" value="F:metal ion binding"/>
    <property type="evidence" value="ECO:0007669"/>
    <property type="project" value="UniProtKB-KW"/>
</dbReference>
<dbReference type="PANTHER" id="PTHR30471">
    <property type="entry name" value="DNA REPAIR PROTEIN RADC"/>
    <property type="match status" value="1"/>
</dbReference>
<keyword evidence="1" id="KW-0645">Protease</keyword>
<keyword evidence="5" id="KW-0482">Metalloprotease</keyword>
<name>A0A7T9DKB7_9ARCH</name>
<accession>A0A7T9DKB7</accession>
<dbReference type="PROSITE" id="PS50249">
    <property type="entry name" value="MPN"/>
    <property type="match status" value="1"/>
</dbReference>
<keyword evidence="4" id="KW-0862">Zinc</keyword>
<evidence type="ECO:0000313" key="8">
    <source>
        <dbReference type="EMBL" id="QQR92904.1"/>
    </source>
</evidence>
<dbReference type="InterPro" id="IPR037518">
    <property type="entry name" value="MPN"/>
</dbReference>
<dbReference type="EMBL" id="CP064981">
    <property type="protein sequence ID" value="QQR92904.1"/>
    <property type="molecule type" value="Genomic_DNA"/>
</dbReference>
<dbReference type="GO" id="GO:0006508">
    <property type="term" value="P:proteolysis"/>
    <property type="evidence" value="ECO:0007669"/>
    <property type="project" value="UniProtKB-KW"/>
</dbReference>
<evidence type="ECO:0000256" key="1">
    <source>
        <dbReference type="ARBA" id="ARBA00022670"/>
    </source>
</evidence>
<comment type="similarity">
    <text evidence="6">Belongs to the UPF0758 family.</text>
</comment>
<evidence type="ECO:0000256" key="6">
    <source>
        <dbReference type="RuleBase" id="RU003797"/>
    </source>
</evidence>
<dbReference type="Proteomes" id="UP000596004">
    <property type="component" value="Chromosome"/>
</dbReference>
<dbReference type="Pfam" id="PF20582">
    <property type="entry name" value="UPF0758_N"/>
    <property type="match status" value="1"/>
</dbReference>
<organism evidence="8">
    <name type="scientific">Candidatus Iainarchaeum sp</name>
    <dbReference type="NCBI Taxonomy" id="3101447"/>
    <lineage>
        <taxon>Archaea</taxon>
        <taxon>Candidatus Iainarchaeota</taxon>
        <taxon>Candidatus Iainarchaeia</taxon>
        <taxon>Candidatus Iainarchaeales</taxon>
        <taxon>Candidatus Iainarchaeaceae</taxon>
        <taxon>Candidatus Iainarchaeum</taxon>
    </lineage>
</organism>
<dbReference type="InterPro" id="IPR020891">
    <property type="entry name" value="UPF0758_CS"/>
</dbReference>
<dbReference type="AlphaFoldDB" id="A0A7T9DKB7"/>
<evidence type="ECO:0000256" key="5">
    <source>
        <dbReference type="ARBA" id="ARBA00023049"/>
    </source>
</evidence>
<dbReference type="Pfam" id="PF04002">
    <property type="entry name" value="RadC"/>
    <property type="match status" value="1"/>
</dbReference>
<evidence type="ECO:0000259" key="7">
    <source>
        <dbReference type="PROSITE" id="PS50249"/>
    </source>
</evidence>
<sequence length="223" mass="25364">MRLAKWPLQLKPRERMEREGAHALSDVELIAILLRVGNRERNVVELAHSLLVAIEGDWAQLGNLSSMEWKELGVGRVQGIALKAVHEIGMRMQRSTRIPLELEEGIEWVRARIAPLTHEAFFVLPLDARDRLIGFPIEVSRGTRYQVLVEPRDVIAAVLKRGAKAFVVMHNHPSGETEPSSQDILLTKQIIEGAQWMGVELKDHFIVAPNKKEFSFREEDMLD</sequence>
<dbReference type="GO" id="GO:0008237">
    <property type="term" value="F:metallopeptidase activity"/>
    <property type="evidence" value="ECO:0007669"/>
    <property type="project" value="UniProtKB-KW"/>
</dbReference>
<protein>
    <submittedName>
        <fullName evidence="8">DNA repair protein RadC</fullName>
    </submittedName>
</protein>
<dbReference type="PANTHER" id="PTHR30471:SF3">
    <property type="entry name" value="UPF0758 PROTEIN YEES-RELATED"/>
    <property type="match status" value="1"/>
</dbReference>
<dbReference type="PROSITE" id="PS01302">
    <property type="entry name" value="UPF0758"/>
    <property type="match status" value="1"/>
</dbReference>
<evidence type="ECO:0000256" key="2">
    <source>
        <dbReference type="ARBA" id="ARBA00022723"/>
    </source>
</evidence>
<proteinExistence type="inferred from homology"/>
<reference evidence="8" key="1">
    <citation type="submission" date="2020-11" db="EMBL/GenBank/DDBJ databases">
        <title>Connecting structure to function with the recovery of over 1000 high-quality activated sludge metagenome-assembled genomes encoding full-length rRNA genes using long-read sequencing.</title>
        <authorList>
            <person name="Singleton C.M."/>
            <person name="Petriglieri F."/>
            <person name="Kristensen J.M."/>
            <person name="Kirkegaard R.H."/>
            <person name="Michaelsen T.Y."/>
            <person name="Andersen M.H."/>
            <person name="Karst S.M."/>
            <person name="Dueholm M.S."/>
            <person name="Nielsen P.H."/>
            <person name="Albertsen M."/>
        </authorList>
    </citation>
    <scope>NUCLEOTIDE SEQUENCE</scope>
    <source>
        <strain evidence="8">Fred_18-Q3-R57-64_BAT3C.431</strain>
    </source>
</reference>
<dbReference type="InterPro" id="IPR001405">
    <property type="entry name" value="UPF0758"/>
</dbReference>
<dbReference type="InterPro" id="IPR046778">
    <property type="entry name" value="UPF0758_N"/>
</dbReference>
<dbReference type="NCBIfam" id="TIGR00608">
    <property type="entry name" value="radc"/>
    <property type="match status" value="1"/>
</dbReference>
<feature type="domain" description="MPN" evidence="7">
    <location>
        <begin position="95"/>
        <end position="222"/>
    </location>
</feature>
<dbReference type="Gene3D" id="3.40.140.10">
    <property type="entry name" value="Cytidine Deaminase, domain 2"/>
    <property type="match status" value="1"/>
</dbReference>
<evidence type="ECO:0000256" key="3">
    <source>
        <dbReference type="ARBA" id="ARBA00022801"/>
    </source>
</evidence>
<dbReference type="InterPro" id="IPR025657">
    <property type="entry name" value="RadC_JAB"/>
</dbReference>
<evidence type="ECO:0000256" key="4">
    <source>
        <dbReference type="ARBA" id="ARBA00022833"/>
    </source>
</evidence>